<evidence type="ECO:0000259" key="2">
    <source>
        <dbReference type="Pfam" id="PF20152"/>
    </source>
</evidence>
<sequence>MIDSMHTVLAAYGVFEDLVNLERDPLPVFFNRPQRHRSQMFLPSQDLEMMLAALIAVPVTVSLGEYSFRLCKDSGANNSMKCSIWALSVTLSQRPSILVDSFTYLDTSIQLYCLKETFEILTQKTGIYGVLVSSCASDWIITVATSVLLWREHSSFKRTNSLINTMIMYIVTTGLFPSIFVLVTVAVYAAIPGFFFVGMYIVLSKLYLNSFLATLNSRQSLNDQRQNDPMFFPPLSTNARRCGEASQHNGLKSTIRGQDLMVQVDTEMDRVVDPVPMRPQEWRTIVKVI</sequence>
<organism evidence="3 4">
    <name type="scientific">Heterobasidion irregulare (strain TC 32-1)</name>
    <dbReference type="NCBI Taxonomy" id="747525"/>
    <lineage>
        <taxon>Eukaryota</taxon>
        <taxon>Fungi</taxon>
        <taxon>Dikarya</taxon>
        <taxon>Basidiomycota</taxon>
        <taxon>Agaricomycotina</taxon>
        <taxon>Agaricomycetes</taxon>
        <taxon>Russulales</taxon>
        <taxon>Bondarzewiaceae</taxon>
        <taxon>Heterobasidion</taxon>
        <taxon>Heterobasidion annosum species complex</taxon>
    </lineage>
</organism>
<dbReference type="GeneID" id="20670484"/>
<dbReference type="Proteomes" id="UP000030671">
    <property type="component" value="Unassembled WGS sequence"/>
</dbReference>
<dbReference type="KEGG" id="hir:HETIRDRAFT_318209"/>
<keyword evidence="4" id="KW-1185">Reference proteome</keyword>
<evidence type="ECO:0000256" key="1">
    <source>
        <dbReference type="SAM" id="Phobius"/>
    </source>
</evidence>
<dbReference type="HOGENOM" id="CLU_963311_0_0_1"/>
<dbReference type="PANTHER" id="PTHR40465:SF1">
    <property type="entry name" value="DUF6534 DOMAIN-CONTAINING PROTEIN"/>
    <property type="match status" value="1"/>
</dbReference>
<keyword evidence="1" id="KW-0472">Membrane</keyword>
<proteinExistence type="predicted"/>
<feature type="transmembrane region" description="Helical" evidence="1">
    <location>
        <begin position="162"/>
        <end position="183"/>
    </location>
</feature>
<dbReference type="InterPro" id="IPR045339">
    <property type="entry name" value="DUF6534"/>
</dbReference>
<protein>
    <recommendedName>
        <fullName evidence="2">DUF6534 domain-containing protein</fullName>
    </recommendedName>
</protein>
<dbReference type="Pfam" id="PF20152">
    <property type="entry name" value="DUF6534"/>
    <property type="match status" value="1"/>
</dbReference>
<keyword evidence="1" id="KW-1133">Transmembrane helix</keyword>
<dbReference type="AlphaFoldDB" id="W4K991"/>
<name>W4K991_HETIT</name>
<feature type="transmembrane region" description="Helical" evidence="1">
    <location>
        <begin position="47"/>
        <end position="68"/>
    </location>
</feature>
<dbReference type="InParanoid" id="W4K991"/>
<dbReference type="PANTHER" id="PTHR40465">
    <property type="entry name" value="CHROMOSOME 1, WHOLE GENOME SHOTGUN SEQUENCE"/>
    <property type="match status" value="1"/>
</dbReference>
<dbReference type="OrthoDB" id="2971182at2759"/>
<keyword evidence="1" id="KW-0812">Transmembrane</keyword>
<gene>
    <name evidence="3" type="ORF">HETIRDRAFT_318209</name>
</gene>
<dbReference type="EMBL" id="KI925458">
    <property type="protein sequence ID" value="ETW81651.1"/>
    <property type="molecule type" value="Genomic_DNA"/>
</dbReference>
<feature type="transmembrane region" description="Helical" evidence="1">
    <location>
        <begin position="189"/>
        <end position="208"/>
    </location>
</feature>
<dbReference type="RefSeq" id="XP_009546280.1">
    <property type="nucleotide sequence ID" value="XM_009547985.1"/>
</dbReference>
<evidence type="ECO:0000313" key="3">
    <source>
        <dbReference type="EMBL" id="ETW81651.1"/>
    </source>
</evidence>
<accession>W4K991</accession>
<feature type="domain" description="DUF6534" evidence="2">
    <location>
        <begin position="134"/>
        <end position="220"/>
    </location>
</feature>
<evidence type="ECO:0000313" key="4">
    <source>
        <dbReference type="Proteomes" id="UP000030671"/>
    </source>
</evidence>
<reference evidence="3 4" key="1">
    <citation type="journal article" date="2012" name="New Phytol.">
        <title>Insight into trade-off between wood decay and parasitism from the genome of a fungal forest pathogen.</title>
        <authorList>
            <person name="Olson A."/>
            <person name="Aerts A."/>
            <person name="Asiegbu F."/>
            <person name="Belbahri L."/>
            <person name="Bouzid O."/>
            <person name="Broberg A."/>
            <person name="Canback B."/>
            <person name="Coutinho P.M."/>
            <person name="Cullen D."/>
            <person name="Dalman K."/>
            <person name="Deflorio G."/>
            <person name="van Diepen L.T."/>
            <person name="Dunand C."/>
            <person name="Duplessis S."/>
            <person name="Durling M."/>
            <person name="Gonthier P."/>
            <person name="Grimwood J."/>
            <person name="Fossdal C.G."/>
            <person name="Hansson D."/>
            <person name="Henrissat B."/>
            <person name="Hietala A."/>
            <person name="Himmelstrand K."/>
            <person name="Hoffmeister D."/>
            <person name="Hogberg N."/>
            <person name="James T.Y."/>
            <person name="Karlsson M."/>
            <person name="Kohler A."/>
            <person name="Kues U."/>
            <person name="Lee Y.H."/>
            <person name="Lin Y.C."/>
            <person name="Lind M."/>
            <person name="Lindquist E."/>
            <person name="Lombard V."/>
            <person name="Lucas S."/>
            <person name="Lunden K."/>
            <person name="Morin E."/>
            <person name="Murat C."/>
            <person name="Park J."/>
            <person name="Raffaello T."/>
            <person name="Rouze P."/>
            <person name="Salamov A."/>
            <person name="Schmutz J."/>
            <person name="Solheim H."/>
            <person name="Stahlberg J."/>
            <person name="Velez H."/>
            <person name="de Vries R.P."/>
            <person name="Wiebenga A."/>
            <person name="Woodward S."/>
            <person name="Yakovlev I."/>
            <person name="Garbelotto M."/>
            <person name="Martin F."/>
            <person name="Grigoriev I.V."/>
            <person name="Stenlid J."/>
        </authorList>
    </citation>
    <scope>NUCLEOTIDE SEQUENCE [LARGE SCALE GENOMIC DNA]</scope>
    <source>
        <strain evidence="3 4">TC 32-1</strain>
    </source>
</reference>